<sequence length="1057" mass="115903">MIIRSVVDRPTTFFVIFAIFIGFGAYTALDLSIDLLPEIDPPVLLVTTDYDGAGPEEVERLVTRPLESLLSNVSNIHSLTSTTGQGNSMVIVEFSWGTNMDSATNDIRDRLELARGALPDDASSPMIFRFDPSMIPVLMLQLTGDRSPDELREIALDLVQPRLEQIENIAQAQIQGGQEQVVRVDLLRNRLDAYGLTISEISQAVASQNREIGGGQLIEGDTDFVVRTTGEFSSLREIEEAQVARRGDTPVRLGDLGRVSLGTRRETEAVYINGVPGVYINVQKQSDTNSVEAADNVLSRLDRINQELPDGVRLSVINDTTESIRNSLTTVTSQALMGALLAVIILFVFLRSLKSTLVIAVSIPASIVITLTIMYFSGLTLNLMTLAGLALGVGLLVDNSIVILENIYRYREKGVKLRPAALLGTREMVNAIVAATLTSVCVFVPLVLFRERLEIAGELFAGLAFTVVISLISSLLVAIFLVPVLASHYFPLITPAQRPLRGFLKRLDWIMASLFARLDRGYLGLLGLVLRHKIITTLLVLSLFGGSLGLIGFTGFELFPAQDEDSLELNVTMPVGTRLGRTEEILLELYDIVRHEIAGFQHIVVDAGGGGTGRPFGGGSSHTGSITITLPPYQERIESAREIQERLRPYFARFPGVEFSFGSGQGGLGGGRPISIRIRTDDTNRAGEISDRILKILEEIPEALDPESDLTQGLPQIDVRIDRERAYAMGLSITTIGQEIRANIEGITASQFRRDGDEYDIVLILDESDRTHLPDLDRITVTSSSGIRVPLSSVASYRRTSGPVTIRREAQARQVTVEADLAPGAQLVQTEQEIRRLLNERVPPEEGVVILFAGDFEDLQRYGQVFLAIIVVAIILVFGVMAAQFESFVDPFIIFFTIPLTLIGVIVAHLLMGVNLSILSAVGFVMLVGIVVNNGIVLVDYTNLLRKRGVPLTEACLQAGENRLRPILMTNLTTILGLVPVSFLEGQGSELIRPIGITVVGGLTASAILTLFFVPLLYAAINSKTDIFRKRRQARLERRFEHYFDEDHRENTKGVLP</sequence>
<dbReference type="PANTHER" id="PTHR32063:SF0">
    <property type="entry name" value="SWARMING MOTILITY PROTEIN SWRC"/>
    <property type="match status" value="1"/>
</dbReference>
<dbReference type="InterPro" id="IPR001036">
    <property type="entry name" value="Acrflvin-R"/>
</dbReference>
<dbReference type="AlphaFoldDB" id="A0A1N6NKH9"/>
<organism evidence="2 3">
    <name type="scientific">Alkalispirochaeta americana</name>
    <dbReference type="NCBI Taxonomy" id="159291"/>
    <lineage>
        <taxon>Bacteria</taxon>
        <taxon>Pseudomonadati</taxon>
        <taxon>Spirochaetota</taxon>
        <taxon>Spirochaetia</taxon>
        <taxon>Spirochaetales</taxon>
        <taxon>Spirochaetaceae</taxon>
        <taxon>Alkalispirochaeta</taxon>
    </lineage>
</organism>
<protein>
    <submittedName>
        <fullName evidence="2">Hydrophobic/amphiphilic exporter-1, HAE1 family</fullName>
    </submittedName>
</protein>
<keyword evidence="1" id="KW-0472">Membrane</keyword>
<dbReference type="GO" id="GO:0005886">
    <property type="term" value="C:plasma membrane"/>
    <property type="evidence" value="ECO:0007669"/>
    <property type="project" value="TreeGrafter"/>
</dbReference>
<feature type="transmembrane region" description="Helical" evidence="1">
    <location>
        <begin position="918"/>
        <end position="939"/>
    </location>
</feature>
<dbReference type="SUPFAM" id="SSF82714">
    <property type="entry name" value="Multidrug efflux transporter AcrB TolC docking domain, DN and DC subdomains"/>
    <property type="match status" value="2"/>
</dbReference>
<feature type="transmembrane region" description="Helical" evidence="1">
    <location>
        <begin position="331"/>
        <end position="350"/>
    </location>
</feature>
<evidence type="ECO:0000256" key="1">
    <source>
        <dbReference type="SAM" id="Phobius"/>
    </source>
</evidence>
<keyword evidence="1" id="KW-1133">Transmembrane helix</keyword>
<dbReference type="EMBL" id="FTMS01000001">
    <property type="protein sequence ID" value="SIP92574.1"/>
    <property type="molecule type" value="Genomic_DNA"/>
</dbReference>
<keyword evidence="1" id="KW-0812">Transmembrane</keyword>
<accession>A0A1N6NKH9</accession>
<dbReference type="PANTHER" id="PTHR32063">
    <property type="match status" value="1"/>
</dbReference>
<dbReference type="OrthoDB" id="366306at2"/>
<name>A0A1N6NKH9_9SPIO</name>
<dbReference type="SUPFAM" id="SSF82693">
    <property type="entry name" value="Multidrug efflux transporter AcrB pore domain, PN1, PN2, PC1 and PC2 subdomains"/>
    <property type="match status" value="3"/>
</dbReference>
<gene>
    <name evidence="2" type="ORF">SAMN05920897_101301</name>
</gene>
<dbReference type="Gene3D" id="3.30.70.1430">
    <property type="entry name" value="Multidrug efflux transporter AcrB pore domain"/>
    <property type="match status" value="2"/>
</dbReference>
<dbReference type="InterPro" id="IPR027463">
    <property type="entry name" value="AcrB_DN_DC_subdom"/>
</dbReference>
<feature type="transmembrane region" description="Helical" evidence="1">
    <location>
        <begin position="383"/>
        <end position="408"/>
    </location>
</feature>
<feature type="transmembrane region" description="Helical" evidence="1">
    <location>
        <begin position="891"/>
        <end position="911"/>
    </location>
</feature>
<proteinExistence type="predicted"/>
<dbReference type="STRING" id="159291.SAMN05920897_101301"/>
<dbReference type="PRINTS" id="PR00702">
    <property type="entry name" value="ACRIFLAVINRP"/>
</dbReference>
<dbReference type="Gene3D" id="3.30.70.1440">
    <property type="entry name" value="Multidrug efflux transporter AcrB pore domain"/>
    <property type="match status" value="1"/>
</dbReference>
<dbReference type="RefSeq" id="WP_076487512.1">
    <property type="nucleotide sequence ID" value="NZ_FTMS01000001.1"/>
</dbReference>
<reference evidence="2 3" key="1">
    <citation type="submission" date="2017-01" db="EMBL/GenBank/DDBJ databases">
        <authorList>
            <person name="Mah S.A."/>
            <person name="Swanson W.J."/>
            <person name="Moy G.W."/>
            <person name="Vacquier V.D."/>
        </authorList>
    </citation>
    <scope>NUCLEOTIDE SEQUENCE [LARGE SCALE GENOMIC DNA]</scope>
    <source>
        <strain evidence="2 3">ASpG1</strain>
    </source>
</reference>
<dbReference type="SUPFAM" id="SSF82866">
    <property type="entry name" value="Multidrug efflux transporter AcrB transmembrane domain"/>
    <property type="match status" value="2"/>
</dbReference>
<dbReference type="Gene3D" id="1.20.1640.10">
    <property type="entry name" value="Multidrug efflux transporter AcrB transmembrane domain"/>
    <property type="match status" value="2"/>
</dbReference>
<feature type="transmembrane region" description="Helical" evidence="1">
    <location>
        <begin position="12"/>
        <end position="29"/>
    </location>
</feature>
<feature type="transmembrane region" description="Helical" evidence="1">
    <location>
        <begin position="534"/>
        <end position="556"/>
    </location>
</feature>
<evidence type="ECO:0000313" key="2">
    <source>
        <dbReference type="EMBL" id="SIP92574.1"/>
    </source>
</evidence>
<feature type="transmembrane region" description="Helical" evidence="1">
    <location>
        <begin position="995"/>
        <end position="1021"/>
    </location>
</feature>
<dbReference type="Proteomes" id="UP000186400">
    <property type="component" value="Unassembled WGS sequence"/>
</dbReference>
<dbReference type="Gene3D" id="3.30.2090.10">
    <property type="entry name" value="Multidrug efflux transporter AcrB TolC docking domain, DN and DC subdomains"/>
    <property type="match status" value="2"/>
</dbReference>
<keyword evidence="3" id="KW-1185">Reference proteome</keyword>
<evidence type="ECO:0000313" key="3">
    <source>
        <dbReference type="Proteomes" id="UP000186400"/>
    </source>
</evidence>
<feature type="transmembrane region" description="Helical" evidence="1">
    <location>
        <begin position="865"/>
        <end position="885"/>
    </location>
</feature>
<dbReference type="Pfam" id="PF00873">
    <property type="entry name" value="ACR_tran"/>
    <property type="match status" value="1"/>
</dbReference>
<dbReference type="Gene3D" id="3.30.70.1320">
    <property type="entry name" value="Multidrug efflux transporter AcrB pore domain like"/>
    <property type="match status" value="1"/>
</dbReference>
<feature type="transmembrane region" description="Helical" evidence="1">
    <location>
        <begin position="357"/>
        <end position="377"/>
    </location>
</feature>
<dbReference type="GO" id="GO:0042910">
    <property type="term" value="F:xenobiotic transmembrane transporter activity"/>
    <property type="evidence" value="ECO:0007669"/>
    <property type="project" value="TreeGrafter"/>
</dbReference>
<feature type="transmembrane region" description="Helical" evidence="1">
    <location>
        <begin position="460"/>
        <end position="486"/>
    </location>
</feature>
<feature type="transmembrane region" description="Helical" evidence="1">
    <location>
        <begin position="429"/>
        <end position="448"/>
    </location>
</feature>